<feature type="transmembrane region" description="Helical" evidence="1">
    <location>
        <begin position="12"/>
        <end position="32"/>
    </location>
</feature>
<dbReference type="NCBIfam" id="NF037970">
    <property type="entry name" value="vanZ_1"/>
    <property type="match status" value="1"/>
</dbReference>
<keyword evidence="1" id="KW-1133">Transmembrane helix</keyword>
<dbReference type="OrthoDB" id="8564037at2"/>
<gene>
    <name evidence="3" type="ORF">BN1209_1224</name>
</gene>
<keyword evidence="4" id="KW-1185">Reference proteome</keyword>
<dbReference type="PANTHER" id="PTHR28008:SF1">
    <property type="entry name" value="DOMAIN PROTEIN, PUTATIVE (AFU_ORTHOLOGUE AFUA_3G10980)-RELATED"/>
    <property type="match status" value="1"/>
</dbReference>
<dbReference type="InterPro" id="IPR006976">
    <property type="entry name" value="VanZ-like"/>
</dbReference>
<protein>
    <submittedName>
        <fullName evidence="3">VanZ family protein</fullName>
    </submittedName>
</protein>
<evidence type="ECO:0000313" key="3">
    <source>
        <dbReference type="EMBL" id="CEN56264.1"/>
    </source>
</evidence>
<dbReference type="KEGG" id="mbac:BN1209_1224"/>
<feature type="transmembrane region" description="Helical" evidence="1">
    <location>
        <begin position="72"/>
        <end position="92"/>
    </location>
</feature>
<dbReference type="Proteomes" id="UP000056322">
    <property type="component" value="Chromosome 1"/>
</dbReference>
<feature type="transmembrane region" description="Helical" evidence="1">
    <location>
        <begin position="48"/>
        <end position="65"/>
    </location>
</feature>
<name>A0A0B7IYV0_9PROT</name>
<feature type="transmembrane region" description="Helical" evidence="1">
    <location>
        <begin position="98"/>
        <end position="118"/>
    </location>
</feature>
<evidence type="ECO:0000256" key="1">
    <source>
        <dbReference type="SAM" id="Phobius"/>
    </source>
</evidence>
<keyword evidence="1" id="KW-0812">Transmembrane</keyword>
<dbReference type="AlphaFoldDB" id="A0A0B7IYV0"/>
<dbReference type="Pfam" id="PF04892">
    <property type="entry name" value="VanZ"/>
    <property type="match status" value="1"/>
</dbReference>
<accession>A0A0B7IYV0</accession>
<dbReference type="HOGENOM" id="CLU_096028_5_3_4"/>
<feature type="domain" description="VanZ-like" evidence="2">
    <location>
        <begin position="42"/>
        <end position="113"/>
    </location>
</feature>
<dbReference type="RefSeq" id="WP_045751398.1">
    <property type="nucleotide sequence ID" value="NZ_LN794158.1"/>
</dbReference>
<dbReference type="STRING" id="1581680.BN1209_1224"/>
<proteinExistence type="predicted"/>
<evidence type="ECO:0000259" key="2">
    <source>
        <dbReference type="Pfam" id="PF04892"/>
    </source>
</evidence>
<sequence>MPTKPHIYKHRWVQVIAIIGLVLMLVGIFIGGRQPGAGSMFNPPWDKVVHLCTYALMAMLIGLAFRKTPLPIVLLMTVSIAACDEIAQMYIPGRSADAGDYAADALGCLLAILPDYWIKKKLGWIKD</sequence>
<reference evidence="4" key="1">
    <citation type="submission" date="2014-12" db="EMBL/GenBank/DDBJ databases">
        <authorList>
            <person name="Salcher M.M."/>
        </authorList>
    </citation>
    <scope>NUCLEOTIDE SEQUENCE [LARGE SCALE GENOMIC DNA]</scope>
    <source>
        <strain evidence="4">MMS-10A-171</strain>
    </source>
</reference>
<dbReference type="PANTHER" id="PTHR28008">
    <property type="entry name" value="DOMAIN PROTEIN, PUTATIVE (AFU_ORTHOLOGUE AFUA_3G10980)-RELATED"/>
    <property type="match status" value="1"/>
</dbReference>
<evidence type="ECO:0000313" key="4">
    <source>
        <dbReference type="Proteomes" id="UP000056322"/>
    </source>
</evidence>
<organism evidence="3 4">
    <name type="scientific">Candidatus Methylopumilus turicensis</name>
    <dbReference type="NCBI Taxonomy" id="1581680"/>
    <lineage>
        <taxon>Bacteria</taxon>
        <taxon>Pseudomonadati</taxon>
        <taxon>Pseudomonadota</taxon>
        <taxon>Betaproteobacteria</taxon>
        <taxon>Nitrosomonadales</taxon>
        <taxon>Methylophilaceae</taxon>
        <taxon>Candidatus Methylopumilus</taxon>
    </lineage>
</organism>
<dbReference type="EMBL" id="LN794158">
    <property type="protein sequence ID" value="CEN56264.1"/>
    <property type="molecule type" value="Genomic_DNA"/>
</dbReference>
<keyword evidence="1" id="KW-0472">Membrane</keyword>